<evidence type="ECO:0000313" key="4">
    <source>
        <dbReference type="Proteomes" id="UP000738349"/>
    </source>
</evidence>
<keyword evidence="2" id="KW-0472">Membrane</keyword>
<feature type="region of interest" description="Disordered" evidence="1">
    <location>
        <begin position="558"/>
        <end position="580"/>
    </location>
</feature>
<evidence type="ECO:0000313" key="3">
    <source>
        <dbReference type="EMBL" id="KAH7111226.1"/>
    </source>
</evidence>
<evidence type="ECO:0000256" key="1">
    <source>
        <dbReference type="SAM" id="MobiDB-lite"/>
    </source>
</evidence>
<sequence length="680" mass="76096">MSDYDAALLTSLIAVWLALAWKCVFRIVKNLVVILLRRADSNNNAQENQIRRPLLPVGDRDMGAAAPRNVTEILERSKGGGDLLTNIEKYVRQSHSRHRLGSVIIGQLFFGLFVLWIIAGVYSAVIETDSVALWASDYCGVWMFDVDNAGEGAATRADVRDRSKESRAGEYAKGCYQHSDYSLLQTKDCGFFYQPAIPFTNKTTYECPFPDDKICAPETPAITFDTGLVDASQIGVNGPITYKFRRSTTCTPLNTDYPFVQSEARNGTQRFYYHYGEIVDGDRNTNYTFSSAGNPFDVLAPVYKVSAYATSWYPEYDYWRPRPELSPPENSTLTILFISALHILYLDSSSDPIFIADEKYLFEGEPKPWWYKSDSRFGVLACIDNHQLCSPDGQTCWSMTDVRNDLSPDYWLMKLSLEASNIYDAVARRLGSALIAQERVSQSASAGLRDDHWRFEAARLFATSLARIQFDAWSIASGEDREQEGFIDLTPDEAKDLCGLFKFKSTGFRNLGMRLLICLVLVPPLLWILSLEVRNVRDKLSWAWTVLKGPWKGPIGRIRQDQPGNAVGGNGPNSDRVVGGGNELRNDVLDEGVRVWSESQGSIGGGDQERANWESEDESTLEEQHNDTQEEALLDGASDDIIVLFFLVYLLWVILTTILRRIGVSMGCVWHSLGSGGVSG</sequence>
<feature type="transmembrane region" description="Helical" evidence="2">
    <location>
        <begin position="6"/>
        <end position="28"/>
    </location>
</feature>
<feature type="transmembrane region" description="Helical" evidence="2">
    <location>
        <begin position="511"/>
        <end position="530"/>
    </location>
</feature>
<keyword evidence="4" id="KW-1185">Reference proteome</keyword>
<proteinExistence type="predicted"/>
<evidence type="ECO:0000256" key="2">
    <source>
        <dbReference type="SAM" id="Phobius"/>
    </source>
</evidence>
<name>A0A9P9I7Z3_9HYPO</name>
<dbReference type="AlphaFoldDB" id="A0A9P9I7Z3"/>
<organism evidence="3 4">
    <name type="scientific">Dactylonectria macrodidyma</name>
    <dbReference type="NCBI Taxonomy" id="307937"/>
    <lineage>
        <taxon>Eukaryota</taxon>
        <taxon>Fungi</taxon>
        <taxon>Dikarya</taxon>
        <taxon>Ascomycota</taxon>
        <taxon>Pezizomycotina</taxon>
        <taxon>Sordariomycetes</taxon>
        <taxon>Hypocreomycetidae</taxon>
        <taxon>Hypocreales</taxon>
        <taxon>Nectriaceae</taxon>
        <taxon>Dactylonectria</taxon>
    </lineage>
</organism>
<keyword evidence="2" id="KW-1133">Transmembrane helix</keyword>
<protein>
    <submittedName>
        <fullName evidence="3">Uncharacterized protein</fullName>
    </submittedName>
</protein>
<accession>A0A9P9I7Z3</accession>
<feature type="transmembrane region" description="Helical" evidence="2">
    <location>
        <begin position="641"/>
        <end position="659"/>
    </location>
</feature>
<comment type="caution">
    <text evidence="3">The sequence shown here is derived from an EMBL/GenBank/DDBJ whole genome shotgun (WGS) entry which is preliminary data.</text>
</comment>
<dbReference type="Proteomes" id="UP000738349">
    <property type="component" value="Unassembled WGS sequence"/>
</dbReference>
<gene>
    <name evidence="3" type="ORF">EDB81DRAFT_368049</name>
</gene>
<feature type="region of interest" description="Disordered" evidence="1">
    <location>
        <begin position="598"/>
        <end position="628"/>
    </location>
</feature>
<feature type="transmembrane region" description="Helical" evidence="2">
    <location>
        <begin position="100"/>
        <end position="122"/>
    </location>
</feature>
<keyword evidence="2" id="KW-0812">Transmembrane</keyword>
<dbReference type="EMBL" id="JAGMUV010000042">
    <property type="protein sequence ID" value="KAH7111226.1"/>
    <property type="molecule type" value="Genomic_DNA"/>
</dbReference>
<reference evidence="3" key="1">
    <citation type="journal article" date="2021" name="Nat. Commun.">
        <title>Genetic determinants of endophytism in the Arabidopsis root mycobiome.</title>
        <authorList>
            <person name="Mesny F."/>
            <person name="Miyauchi S."/>
            <person name="Thiergart T."/>
            <person name="Pickel B."/>
            <person name="Atanasova L."/>
            <person name="Karlsson M."/>
            <person name="Huettel B."/>
            <person name="Barry K.W."/>
            <person name="Haridas S."/>
            <person name="Chen C."/>
            <person name="Bauer D."/>
            <person name="Andreopoulos W."/>
            <person name="Pangilinan J."/>
            <person name="LaButti K."/>
            <person name="Riley R."/>
            <person name="Lipzen A."/>
            <person name="Clum A."/>
            <person name="Drula E."/>
            <person name="Henrissat B."/>
            <person name="Kohler A."/>
            <person name="Grigoriev I.V."/>
            <person name="Martin F.M."/>
            <person name="Hacquard S."/>
        </authorList>
    </citation>
    <scope>NUCLEOTIDE SEQUENCE</scope>
    <source>
        <strain evidence="3">MPI-CAGE-AT-0147</strain>
    </source>
</reference>
<dbReference type="OrthoDB" id="3540210at2759"/>